<dbReference type="Proteomes" id="UP000193986">
    <property type="component" value="Unassembled WGS sequence"/>
</dbReference>
<sequence length="172" mass="19254">MDTDSQGVELTFPSPFDIRPSMNNDSIIHVPPQIGPGPSVMDQQVPATSVVSASDTVLSRMQNRALSIETLLASTASLFQRPDHVPFQKKHETARSICISDTDCVFKQITYAFIGKKARTSISKETTIGILKTLGIPTRERLVTAYRDDKEVIYAYLRILRRLFCREPTQNP</sequence>
<proteinExistence type="predicted"/>
<protein>
    <submittedName>
        <fullName evidence="1">Uncharacterized protein</fullName>
    </submittedName>
</protein>
<evidence type="ECO:0000313" key="1">
    <source>
        <dbReference type="EMBL" id="ORY22635.1"/>
    </source>
</evidence>
<organism evidence="1 2">
    <name type="scientific">Naematelia encephala</name>
    <dbReference type="NCBI Taxonomy" id="71784"/>
    <lineage>
        <taxon>Eukaryota</taxon>
        <taxon>Fungi</taxon>
        <taxon>Dikarya</taxon>
        <taxon>Basidiomycota</taxon>
        <taxon>Agaricomycotina</taxon>
        <taxon>Tremellomycetes</taxon>
        <taxon>Tremellales</taxon>
        <taxon>Naemateliaceae</taxon>
        <taxon>Naematelia</taxon>
    </lineage>
</organism>
<reference evidence="1 2" key="1">
    <citation type="submission" date="2016-07" db="EMBL/GenBank/DDBJ databases">
        <title>Pervasive Adenine N6-methylation of Active Genes in Fungi.</title>
        <authorList>
            <consortium name="DOE Joint Genome Institute"/>
            <person name="Mondo S.J."/>
            <person name="Dannebaum R.O."/>
            <person name="Kuo R.C."/>
            <person name="Labutti K."/>
            <person name="Haridas S."/>
            <person name="Kuo A."/>
            <person name="Salamov A."/>
            <person name="Ahrendt S.R."/>
            <person name="Lipzen A."/>
            <person name="Sullivan W."/>
            <person name="Andreopoulos W.B."/>
            <person name="Clum A."/>
            <person name="Lindquist E."/>
            <person name="Daum C."/>
            <person name="Ramamoorthy G.K."/>
            <person name="Gryganskyi A."/>
            <person name="Culley D."/>
            <person name="Magnuson J.K."/>
            <person name="James T.Y."/>
            <person name="O'Malley M.A."/>
            <person name="Stajich J.E."/>
            <person name="Spatafora J.W."/>
            <person name="Visel A."/>
            <person name="Grigoriev I.V."/>
        </authorList>
    </citation>
    <scope>NUCLEOTIDE SEQUENCE [LARGE SCALE GENOMIC DNA]</scope>
    <source>
        <strain evidence="1 2">68-887.2</strain>
    </source>
</reference>
<accession>A0A1Y2AL03</accession>
<dbReference type="AlphaFoldDB" id="A0A1Y2AL03"/>
<dbReference type="EMBL" id="MCFC01000090">
    <property type="protein sequence ID" value="ORY22635.1"/>
    <property type="molecule type" value="Genomic_DNA"/>
</dbReference>
<evidence type="ECO:0000313" key="2">
    <source>
        <dbReference type="Proteomes" id="UP000193986"/>
    </source>
</evidence>
<gene>
    <name evidence="1" type="ORF">BCR39DRAFT_508065</name>
</gene>
<dbReference type="InParanoid" id="A0A1Y2AL03"/>
<name>A0A1Y2AL03_9TREE</name>
<keyword evidence="2" id="KW-1185">Reference proteome</keyword>
<comment type="caution">
    <text evidence="1">The sequence shown here is derived from an EMBL/GenBank/DDBJ whole genome shotgun (WGS) entry which is preliminary data.</text>
</comment>